<keyword evidence="1" id="KW-0472">Membrane</keyword>
<reference evidence="2" key="1">
    <citation type="submission" date="2018-02" db="EMBL/GenBank/DDBJ databases">
        <title>Rhizophora mucronata_Transcriptome.</title>
        <authorList>
            <person name="Meera S.P."/>
            <person name="Sreeshan A."/>
            <person name="Augustine A."/>
        </authorList>
    </citation>
    <scope>NUCLEOTIDE SEQUENCE</scope>
    <source>
        <tissue evidence="2">Leaf</tissue>
    </source>
</reference>
<keyword evidence="1" id="KW-1133">Transmembrane helix</keyword>
<evidence type="ECO:0000313" key="2">
    <source>
        <dbReference type="EMBL" id="MBX46512.1"/>
    </source>
</evidence>
<accession>A0A2P2NVH6</accession>
<protein>
    <submittedName>
        <fullName evidence="2">Uncharacterized protein</fullName>
    </submittedName>
</protein>
<feature type="transmembrane region" description="Helical" evidence="1">
    <location>
        <begin position="12"/>
        <end position="33"/>
    </location>
</feature>
<dbReference type="AlphaFoldDB" id="A0A2P2NVH6"/>
<name>A0A2P2NVH6_RHIMU</name>
<sequence>MVDWEAAFGYQFSHWIFFFLDKILSFTVACECLRISSMCMNSIIN</sequence>
<proteinExistence type="predicted"/>
<keyword evidence="1" id="KW-0812">Transmembrane</keyword>
<organism evidence="2">
    <name type="scientific">Rhizophora mucronata</name>
    <name type="common">Asiatic mangrove</name>
    <dbReference type="NCBI Taxonomy" id="61149"/>
    <lineage>
        <taxon>Eukaryota</taxon>
        <taxon>Viridiplantae</taxon>
        <taxon>Streptophyta</taxon>
        <taxon>Embryophyta</taxon>
        <taxon>Tracheophyta</taxon>
        <taxon>Spermatophyta</taxon>
        <taxon>Magnoliopsida</taxon>
        <taxon>eudicotyledons</taxon>
        <taxon>Gunneridae</taxon>
        <taxon>Pentapetalae</taxon>
        <taxon>rosids</taxon>
        <taxon>fabids</taxon>
        <taxon>Malpighiales</taxon>
        <taxon>Rhizophoraceae</taxon>
        <taxon>Rhizophora</taxon>
    </lineage>
</organism>
<evidence type="ECO:0000256" key="1">
    <source>
        <dbReference type="SAM" id="Phobius"/>
    </source>
</evidence>
<dbReference type="EMBL" id="GGEC01066028">
    <property type="protein sequence ID" value="MBX46512.1"/>
    <property type="molecule type" value="Transcribed_RNA"/>
</dbReference>